<accession>A0A2T5TWG0</accession>
<dbReference type="EMBL" id="QAYE01000017">
    <property type="protein sequence ID" value="PTW43602.1"/>
    <property type="molecule type" value="Genomic_DNA"/>
</dbReference>
<gene>
    <name evidence="2" type="ORF">C8J25_1172</name>
</gene>
<sequence length="52" mass="5807">MKLEYQMRVLTLSLLLALSACNEHKRANSFDAKPSASKAAPYNGVPKEEQKK</sequence>
<proteinExistence type="predicted"/>
<name>A0A2T5TWG0_9SPHN</name>
<evidence type="ECO:0000256" key="1">
    <source>
        <dbReference type="SAM" id="MobiDB-lite"/>
    </source>
</evidence>
<evidence type="ECO:0000313" key="2">
    <source>
        <dbReference type="EMBL" id="PTW43602.1"/>
    </source>
</evidence>
<feature type="region of interest" description="Disordered" evidence="1">
    <location>
        <begin position="27"/>
        <end position="52"/>
    </location>
</feature>
<comment type="caution">
    <text evidence="2">The sequence shown here is derived from an EMBL/GenBank/DDBJ whole genome shotgun (WGS) entry which is preliminary data.</text>
</comment>
<evidence type="ECO:0000313" key="3">
    <source>
        <dbReference type="Proteomes" id="UP000244013"/>
    </source>
</evidence>
<organism evidence="2 3">
    <name type="scientific">Sphingomonas faeni</name>
    <dbReference type="NCBI Taxonomy" id="185950"/>
    <lineage>
        <taxon>Bacteria</taxon>
        <taxon>Pseudomonadati</taxon>
        <taxon>Pseudomonadota</taxon>
        <taxon>Alphaproteobacteria</taxon>
        <taxon>Sphingomonadales</taxon>
        <taxon>Sphingomonadaceae</taxon>
        <taxon>Sphingomonas</taxon>
    </lineage>
</organism>
<dbReference type="Proteomes" id="UP000244013">
    <property type="component" value="Unassembled WGS sequence"/>
</dbReference>
<protein>
    <recommendedName>
        <fullName evidence="4">Lipoprotein</fullName>
    </recommendedName>
</protein>
<evidence type="ECO:0008006" key="4">
    <source>
        <dbReference type="Google" id="ProtNLM"/>
    </source>
</evidence>
<dbReference type="AlphaFoldDB" id="A0A2T5TWG0"/>
<dbReference type="PROSITE" id="PS51257">
    <property type="entry name" value="PROKAR_LIPOPROTEIN"/>
    <property type="match status" value="1"/>
</dbReference>
<reference evidence="2 3" key="1">
    <citation type="submission" date="2018-04" db="EMBL/GenBank/DDBJ databases">
        <title>Genomic Encyclopedia of Type Strains, Phase III (KMG-III): the genomes of soil and plant-associated and newly described type strains.</title>
        <authorList>
            <person name="Whitman W."/>
        </authorList>
    </citation>
    <scope>NUCLEOTIDE SEQUENCE [LARGE SCALE GENOMIC DNA]</scope>
    <source>
        <strain evidence="2 3">MA-olki</strain>
    </source>
</reference>